<proteinExistence type="predicted"/>
<accession>A0A212KKM2</accession>
<evidence type="ECO:0008006" key="3">
    <source>
        <dbReference type="Google" id="ProtNLM"/>
    </source>
</evidence>
<organism evidence="2">
    <name type="scientific">uncultured Alphaproteobacteria bacterium</name>
    <dbReference type="NCBI Taxonomy" id="91750"/>
    <lineage>
        <taxon>Bacteria</taxon>
        <taxon>Pseudomonadati</taxon>
        <taxon>Pseudomonadota</taxon>
        <taxon>Alphaproteobacteria</taxon>
        <taxon>environmental samples</taxon>
    </lineage>
</organism>
<dbReference type="SUPFAM" id="SSF101756">
    <property type="entry name" value="Hypothetical protein YgiW"/>
    <property type="match status" value="1"/>
</dbReference>
<feature type="chain" id="PRO_5012781323" description="DUF5666 domain-containing protein" evidence="1">
    <location>
        <begin position="24"/>
        <end position="203"/>
    </location>
</feature>
<dbReference type="Gene3D" id="2.40.50.200">
    <property type="entry name" value="Bacterial OB-fold"/>
    <property type="match status" value="1"/>
</dbReference>
<reference evidence="2" key="1">
    <citation type="submission" date="2016-04" db="EMBL/GenBank/DDBJ databases">
        <authorList>
            <person name="Evans L.H."/>
            <person name="Alamgir A."/>
            <person name="Owens N."/>
            <person name="Weber N.D."/>
            <person name="Virtaneva K."/>
            <person name="Barbian K."/>
            <person name="Babar A."/>
            <person name="Rosenke K."/>
        </authorList>
    </citation>
    <scope>NUCLEOTIDE SEQUENCE</scope>
    <source>
        <strain evidence="2">86</strain>
    </source>
</reference>
<sequence length="203" mass="20969">MSVRTHLLGACGALALLAAPALAADPAPSAPQPPLQSRTAPAADWISLTGTVAAIDGNRLTLATGEGSIEVGLRGLAAADAGRMQPGDRIGVTGRMDSNVFERRRIAAESIYVARLNRLLGADDWVIVTGRVVAKTGDDFTLESGDQRLEVDADDDAGAADVRALEVGDRVSVTGELDEAGLYSRREIDATSVIVLTPPPGAS</sequence>
<name>A0A212KKM2_9PROT</name>
<protein>
    <recommendedName>
        <fullName evidence="3">DUF5666 domain-containing protein</fullName>
    </recommendedName>
</protein>
<feature type="signal peptide" evidence="1">
    <location>
        <begin position="1"/>
        <end position="23"/>
    </location>
</feature>
<dbReference type="EMBL" id="FLUO01000002">
    <property type="protein sequence ID" value="SBW12266.1"/>
    <property type="molecule type" value="Genomic_DNA"/>
</dbReference>
<evidence type="ECO:0000256" key="1">
    <source>
        <dbReference type="SAM" id="SignalP"/>
    </source>
</evidence>
<gene>
    <name evidence="2" type="ORF">KL86APRO_20527</name>
</gene>
<evidence type="ECO:0000313" key="2">
    <source>
        <dbReference type="EMBL" id="SBW12266.1"/>
    </source>
</evidence>
<dbReference type="InterPro" id="IPR036700">
    <property type="entry name" value="BOBF_sf"/>
</dbReference>
<dbReference type="AlphaFoldDB" id="A0A212KKM2"/>
<keyword evidence="1" id="KW-0732">Signal</keyword>